<accession>A0A0A9HP05</accession>
<evidence type="ECO:0000313" key="1">
    <source>
        <dbReference type="EMBL" id="JAE38895.1"/>
    </source>
</evidence>
<name>A0A0A9HP05_ARUDO</name>
<reference evidence="1" key="1">
    <citation type="submission" date="2014-09" db="EMBL/GenBank/DDBJ databases">
        <authorList>
            <person name="Magalhaes I.L.F."/>
            <person name="Oliveira U."/>
            <person name="Santos F.R."/>
            <person name="Vidigal T.H.D.A."/>
            <person name="Brescovit A.D."/>
            <person name="Santos A.J."/>
        </authorList>
    </citation>
    <scope>NUCLEOTIDE SEQUENCE</scope>
    <source>
        <tissue evidence="1">Shoot tissue taken approximately 20 cm above the soil surface</tissue>
    </source>
</reference>
<protein>
    <submittedName>
        <fullName evidence="1">Uncharacterized protein</fullName>
    </submittedName>
</protein>
<organism evidence="1">
    <name type="scientific">Arundo donax</name>
    <name type="common">Giant reed</name>
    <name type="synonym">Donax arundinaceus</name>
    <dbReference type="NCBI Taxonomy" id="35708"/>
    <lineage>
        <taxon>Eukaryota</taxon>
        <taxon>Viridiplantae</taxon>
        <taxon>Streptophyta</taxon>
        <taxon>Embryophyta</taxon>
        <taxon>Tracheophyta</taxon>
        <taxon>Spermatophyta</taxon>
        <taxon>Magnoliopsida</taxon>
        <taxon>Liliopsida</taxon>
        <taxon>Poales</taxon>
        <taxon>Poaceae</taxon>
        <taxon>PACMAD clade</taxon>
        <taxon>Arundinoideae</taxon>
        <taxon>Arundineae</taxon>
        <taxon>Arundo</taxon>
    </lineage>
</organism>
<sequence>MSMLFPYSATINAEVMHLLKGPFLYTFTEKKKNLHPFF</sequence>
<proteinExistence type="predicted"/>
<reference evidence="1" key="2">
    <citation type="journal article" date="2015" name="Data Brief">
        <title>Shoot transcriptome of the giant reed, Arundo donax.</title>
        <authorList>
            <person name="Barrero R.A."/>
            <person name="Guerrero F.D."/>
            <person name="Moolhuijzen P."/>
            <person name="Goolsby J.A."/>
            <person name="Tidwell J."/>
            <person name="Bellgard S.E."/>
            <person name="Bellgard M.I."/>
        </authorList>
    </citation>
    <scope>NUCLEOTIDE SEQUENCE</scope>
    <source>
        <tissue evidence="1">Shoot tissue taken approximately 20 cm above the soil surface</tissue>
    </source>
</reference>
<dbReference type="EMBL" id="GBRH01159001">
    <property type="protein sequence ID" value="JAE38895.1"/>
    <property type="molecule type" value="Transcribed_RNA"/>
</dbReference>
<dbReference type="AlphaFoldDB" id="A0A0A9HP05"/>